<dbReference type="Proteomes" id="UP000199647">
    <property type="component" value="Unassembled WGS sequence"/>
</dbReference>
<dbReference type="EMBL" id="FOFG01000021">
    <property type="protein sequence ID" value="SER49429.1"/>
    <property type="molecule type" value="Genomic_DNA"/>
</dbReference>
<reference evidence="1 2" key="1">
    <citation type="submission" date="2016-10" db="EMBL/GenBank/DDBJ databases">
        <authorList>
            <person name="de Groot N.N."/>
        </authorList>
    </citation>
    <scope>NUCLEOTIDE SEQUENCE [LARGE SCALE GENOMIC DNA]</scope>
    <source>
        <strain evidence="1 2">A52C2</strain>
    </source>
</reference>
<protein>
    <recommendedName>
        <fullName evidence="3">Glycosyl transferase</fullName>
    </recommendedName>
</protein>
<proteinExistence type="predicted"/>
<dbReference type="SUPFAM" id="SSF53448">
    <property type="entry name" value="Nucleotide-diphospho-sugar transferases"/>
    <property type="match status" value="1"/>
</dbReference>
<gene>
    <name evidence="1" type="ORF">SAMN05216548_12131</name>
</gene>
<evidence type="ECO:0000313" key="2">
    <source>
        <dbReference type="Proteomes" id="UP000199647"/>
    </source>
</evidence>
<dbReference type="AlphaFoldDB" id="A0A1H9PNP2"/>
<sequence length="418" mass="47795">MKSQSRTACFTICSNNYLPSARVFAASFQQFHPEIDLYLGLADVPAATLDYPPGCTVVPAGELGISDFDAFAFRYDIMELNTAIKPSMFLSLLEGGYDRVLYFDPDIEFFAPLTSVLGALDKGASFVLTPHICSPAESWAPRTDIHIMQTGIFNLGFVACGRQAETETVLRWWARRLRYQCINDQSHGIFVDQKFMDLVPAFTENTCILRDTSCNVAYWNLAQRELREENGDWTVDGHPLTFFHFSGFSPKDMTRISKHTNFREEDVSDAHRHLFQHYADRLTASDFGEQPNLPYGYGRFASGTPIPDAVRRMFRERLPGWSGNPFANLEEYLHLPDPTACHLAGRFMVTNLMRYLYDQRGDLRSRFDLERPEGVEHFVRWYVEHGDEFGLDRQLVEPVAIRAGLYDTRDRINERSAA</sequence>
<dbReference type="InterPro" id="IPR029044">
    <property type="entry name" value="Nucleotide-diphossugar_trans"/>
</dbReference>
<organism evidence="1 2">
    <name type="scientific">Faunimonas pinastri</name>
    <dbReference type="NCBI Taxonomy" id="1855383"/>
    <lineage>
        <taxon>Bacteria</taxon>
        <taxon>Pseudomonadati</taxon>
        <taxon>Pseudomonadota</taxon>
        <taxon>Alphaproteobacteria</taxon>
        <taxon>Hyphomicrobiales</taxon>
        <taxon>Afifellaceae</taxon>
        <taxon>Faunimonas</taxon>
    </lineage>
</organism>
<keyword evidence="2" id="KW-1185">Reference proteome</keyword>
<accession>A0A1H9PNP2</accession>
<evidence type="ECO:0008006" key="3">
    <source>
        <dbReference type="Google" id="ProtNLM"/>
    </source>
</evidence>
<dbReference type="OrthoDB" id="186344at2"/>
<evidence type="ECO:0000313" key="1">
    <source>
        <dbReference type="EMBL" id="SER49429.1"/>
    </source>
</evidence>
<dbReference type="STRING" id="1855383.SAMN05216548_12131"/>
<dbReference type="RefSeq" id="WP_092499541.1">
    <property type="nucleotide sequence ID" value="NZ_FOFG01000021.1"/>
</dbReference>
<dbReference type="Gene3D" id="3.90.550.10">
    <property type="entry name" value="Spore Coat Polysaccharide Biosynthesis Protein SpsA, Chain A"/>
    <property type="match status" value="1"/>
</dbReference>
<name>A0A1H9PNP2_9HYPH</name>